<dbReference type="OrthoDB" id="10250120at2759"/>
<evidence type="ECO:0000256" key="1">
    <source>
        <dbReference type="SAM" id="MobiDB-lite"/>
    </source>
</evidence>
<dbReference type="GO" id="GO:0032511">
    <property type="term" value="P:late endosome to vacuole transport via multivesicular body sorting pathway"/>
    <property type="evidence" value="ECO:0007669"/>
    <property type="project" value="TreeGrafter"/>
</dbReference>
<reference evidence="2 3" key="1">
    <citation type="submission" date="2015-01" db="EMBL/GenBank/DDBJ databases">
        <title>The Genome Sequence of Exophiala oligosperma CBS72588.</title>
        <authorList>
            <consortium name="The Broad Institute Genomics Platform"/>
            <person name="Cuomo C."/>
            <person name="de Hoog S."/>
            <person name="Gorbushina A."/>
            <person name="Stielow B."/>
            <person name="Teixiera M."/>
            <person name="Abouelleil A."/>
            <person name="Chapman S.B."/>
            <person name="Priest M."/>
            <person name="Young S.K."/>
            <person name="Wortman J."/>
            <person name="Nusbaum C."/>
            <person name="Birren B."/>
        </authorList>
    </citation>
    <scope>NUCLEOTIDE SEQUENCE [LARGE SCALE GENOMIC DNA]</scope>
    <source>
        <strain evidence="2 3">CBS 72588</strain>
    </source>
</reference>
<name>A0A0D2D6G6_9EURO</name>
<keyword evidence="3" id="KW-1185">Reference proteome</keyword>
<organism evidence="2 3">
    <name type="scientific">Exophiala oligosperma</name>
    <dbReference type="NCBI Taxonomy" id="215243"/>
    <lineage>
        <taxon>Eukaryota</taxon>
        <taxon>Fungi</taxon>
        <taxon>Dikarya</taxon>
        <taxon>Ascomycota</taxon>
        <taxon>Pezizomycotina</taxon>
        <taxon>Eurotiomycetes</taxon>
        <taxon>Chaetothyriomycetidae</taxon>
        <taxon>Chaetothyriales</taxon>
        <taxon>Herpotrichiellaceae</taxon>
        <taxon>Exophiala</taxon>
    </lineage>
</organism>
<dbReference type="Proteomes" id="UP000053342">
    <property type="component" value="Unassembled WGS sequence"/>
</dbReference>
<evidence type="ECO:0008006" key="4">
    <source>
        <dbReference type="Google" id="ProtNLM"/>
    </source>
</evidence>
<dbReference type="PANTHER" id="PTHR22761">
    <property type="entry name" value="CHARGED MULTIVESICULAR BODY PROTEIN"/>
    <property type="match status" value="1"/>
</dbReference>
<dbReference type="Gene3D" id="6.10.140.1230">
    <property type="match status" value="1"/>
</dbReference>
<evidence type="ECO:0000313" key="3">
    <source>
        <dbReference type="Proteomes" id="UP000053342"/>
    </source>
</evidence>
<dbReference type="AlphaFoldDB" id="A0A0D2D6G6"/>
<dbReference type="HOGENOM" id="CLU_021165_2_0_1"/>
<dbReference type="GO" id="GO:0005771">
    <property type="term" value="C:multivesicular body"/>
    <property type="evidence" value="ECO:0007669"/>
    <property type="project" value="TreeGrafter"/>
</dbReference>
<dbReference type="GO" id="GO:0006900">
    <property type="term" value="P:vesicle budding from membrane"/>
    <property type="evidence" value="ECO:0007669"/>
    <property type="project" value="TreeGrafter"/>
</dbReference>
<protein>
    <recommendedName>
        <fullName evidence="4">SNF7 family protein</fullName>
    </recommendedName>
</protein>
<gene>
    <name evidence="2" type="ORF">PV06_08632</name>
</gene>
<dbReference type="GeneID" id="27360706"/>
<feature type="compositionally biased region" description="Basic and acidic residues" evidence="1">
    <location>
        <begin position="403"/>
        <end position="453"/>
    </location>
</feature>
<accession>A0A0D2D6G6</accession>
<dbReference type="Pfam" id="PF03357">
    <property type="entry name" value="Snf7"/>
    <property type="match status" value="1"/>
</dbReference>
<dbReference type="VEuPathDB" id="FungiDB:PV06_08632"/>
<dbReference type="PANTHER" id="PTHR22761:SF18">
    <property type="entry name" value="SORTING PROTEIN SNF7 FAMILY PROTEIN, PUTATIVE (AFU_ORTHOLOGUE AFUA_2G16692)-RELATED"/>
    <property type="match status" value="1"/>
</dbReference>
<proteinExistence type="predicted"/>
<dbReference type="EMBL" id="KN847340">
    <property type="protein sequence ID" value="KIW38793.1"/>
    <property type="molecule type" value="Genomic_DNA"/>
</dbReference>
<dbReference type="InterPro" id="IPR005024">
    <property type="entry name" value="Snf7_fam"/>
</dbReference>
<dbReference type="GO" id="GO:0009898">
    <property type="term" value="C:cytoplasmic side of plasma membrane"/>
    <property type="evidence" value="ECO:0007669"/>
    <property type="project" value="TreeGrafter"/>
</dbReference>
<dbReference type="STRING" id="215243.A0A0D2D6G6"/>
<feature type="compositionally biased region" description="Basic and acidic residues" evidence="1">
    <location>
        <begin position="485"/>
        <end position="507"/>
    </location>
</feature>
<feature type="region of interest" description="Disordered" evidence="1">
    <location>
        <begin position="403"/>
        <end position="507"/>
    </location>
</feature>
<feature type="compositionally biased region" description="Low complexity" evidence="1">
    <location>
        <begin position="456"/>
        <end position="473"/>
    </location>
</feature>
<evidence type="ECO:0000313" key="2">
    <source>
        <dbReference type="EMBL" id="KIW38793.1"/>
    </source>
</evidence>
<dbReference type="RefSeq" id="XP_016259009.1">
    <property type="nucleotide sequence ID" value="XM_016409987.1"/>
</dbReference>
<dbReference type="GO" id="GO:0000815">
    <property type="term" value="C:ESCRT III complex"/>
    <property type="evidence" value="ECO:0007669"/>
    <property type="project" value="TreeGrafter"/>
</dbReference>
<sequence>MPSLVDWLVSHEPSFRAPRLPSLYSDLNVQKTTNPEGYTANTTAWTSALTRAALEGQLPVHQRLILHTSDDLLNALASPRYGRPSGLGNVLDEAVRSGKMVDLQDFLTSEKSIYTKTWIPSPLSILKWGLRRAGLVGTGSYDVNGHLRQGSLVLVSALEEVYNKHIVKLREGQTSSSLTDRIVSRELFVKELNDLFGGKLSQQDLSVLLRYLSRDKQILAYDETTIKFKGPHATTATTESDTVTITHEDRSIASLKTLISNLTTQISTLSARVATLQTTAQNAVKANNRTGAMSALRSKKLAEKSLESRTNTLHQLEEVYTKIEAAADQVEIVAAMEASAGVLKTLNKKVGGVDKVEDVLDSLREEMAKVDEVGGVIAEPVLDGGRAVLDEAEVDDEFEAMEREERLEREKTEQAQREKQQAREAEDTRRRLQELDRLQLEAAEKAKESRQDGENQQTTDPIQTQQTQKQSQTADDAVEQQLSKSIEKMERMDIAEPQREGRKIAAE</sequence>